<dbReference type="InterPro" id="IPR036271">
    <property type="entry name" value="Tet_transcr_reg_TetR-rel_C_sf"/>
</dbReference>
<dbReference type="EMBL" id="JBDPGJ010000004">
    <property type="protein sequence ID" value="MEX0407329.1"/>
    <property type="molecule type" value="Genomic_DNA"/>
</dbReference>
<comment type="caution">
    <text evidence="4">The sequence shown here is derived from an EMBL/GenBank/DDBJ whole genome shotgun (WGS) entry which is preliminary data.</text>
</comment>
<evidence type="ECO:0000256" key="1">
    <source>
        <dbReference type="ARBA" id="ARBA00023125"/>
    </source>
</evidence>
<evidence type="ECO:0000313" key="4">
    <source>
        <dbReference type="EMBL" id="MEX0407329.1"/>
    </source>
</evidence>
<dbReference type="SUPFAM" id="SSF48498">
    <property type="entry name" value="Tetracyclin repressor-like, C-terminal domain"/>
    <property type="match status" value="1"/>
</dbReference>
<proteinExistence type="predicted"/>
<dbReference type="SUPFAM" id="SSF46689">
    <property type="entry name" value="Homeodomain-like"/>
    <property type="match status" value="1"/>
</dbReference>
<dbReference type="RefSeq" id="WP_367955212.1">
    <property type="nucleotide sequence ID" value="NZ_JBDPGJ010000004.1"/>
</dbReference>
<evidence type="ECO:0000259" key="3">
    <source>
        <dbReference type="PROSITE" id="PS50977"/>
    </source>
</evidence>
<dbReference type="Pfam" id="PF00440">
    <property type="entry name" value="TetR_N"/>
    <property type="match status" value="1"/>
</dbReference>
<sequence length="209" mass="23798">MAVAGKRKLRRPEKADANRKGLFQAAAYVVGKHGYANASIGRITERCGLAQGTFYLYFDSRQDLFDQLLPAVGEEMIAYVSKAVHGSRDYFDVERRGLSAFFDYLTKNSGFFRILYESDSVSPEATRTHYENLARKYLKVLERARAEHQIRALTNVERDVLIYVLMGARDYLYRNLVLRGGADETRRNEIVEAFVSILRNGIGPEQTTP</sequence>
<dbReference type="PROSITE" id="PS50977">
    <property type="entry name" value="HTH_TETR_2"/>
    <property type="match status" value="1"/>
</dbReference>
<dbReference type="InterPro" id="IPR009057">
    <property type="entry name" value="Homeodomain-like_sf"/>
</dbReference>
<protein>
    <submittedName>
        <fullName evidence="4">TetR/AcrR family transcriptional regulator</fullName>
    </submittedName>
</protein>
<dbReference type="PANTHER" id="PTHR43479">
    <property type="entry name" value="ACREF/ENVCD OPERON REPRESSOR-RELATED"/>
    <property type="match status" value="1"/>
</dbReference>
<accession>A0ABV3SKU4</accession>
<feature type="domain" description="HTH tetR-type" evidence="3">
    <location>
        <begin position="16"/>
        <end position="76"/>
    </location>
</feature>
<dbReference type="Gene3D" id="1.10.357.10">
    <property type="entry name" value="Tetracycline Repressor, domain 2"/>
    <property type="match status" value="1"/>
</dbReference>
<feature type="DNA-binding region" description="H-T-H motif" evidence="2">
    <location>
        <begin position="39"/>
        <end position="58"/>
    </location>
</feature>
<dbReference type="PRINTS" id="PR00455">
    <property type="entry name" value="HTHTETR"/>
</dbReference>
<organism evidence="4 5">
    <name type="scientific">Aquibium pacificus</name>
    <dbReference type="NCBI Taxonomy" id="3153579"/>
    <lineage>
        <taxon>Bacteria</taxon>
        <taxon>Pseudomonadati</taxon>
        <taxon>Pseudomonadota</taxon>
        <taxon>Alphaproteobacteria</taxon>
        <taxon>Hyphomicrobiales</taxon>
        <taxon>Phyllobacteriaceae</taxon>
        <taxon>Aquibium</taxon>
    </lineage>
</organism>
<dbReference type="InterPro" id="IPR001647">
    <property type="entry name" value="HTH_TetR"/>
</dbReference>
<keyword evidence="1 2" id="KW-0238">DNA-binding</keyword>
<name>A0ABV3SKU4_9HYPH</name>
<evidence type="ECO:0000313" key="5">
    <source>
        <dbReference type="Proteomes" id="UP001556692"/>
    </source>
</evidence>
<dbReference type="PANTHER" id="PTHR43479:SF11">
    <property type="entry name" value="ACREF_ENVCD OPERON REPRESSOR-RELATED"/>
    <property type="match status" value="1"/>
</dbReference>
<keyword evidence="5" id="KW-1185">Reference proteome</keyword>
<evidence type="ECO:0000256" key="2">
    <source>
        <dbReference type="PROSITE-ProRule" id="PRU00335"/>
    </source>
</evidence>
<dbReference type="InterPro" id="IPR050624">
    <property type="entry name" value="HTH-type_Tx_Regulator"/>
</dbReference>
<reference evidence="4 5" key="1">
    <citation type="submission" date="2024-05" db="EMBL/GenBank/DDBJ databases">
        <authorList>
            <person name="Jiang F."/>
        </authorList>
    </citation>
    <scope>NUCLEOTIDE SEQUENCE [LARGE SCALE GENOMIC DNA]</scope>
    <source>
        <strain evidence="4 5">LZ166</strain>
    </source>
</reference>
<dbReference type="Proteomes" id="UP001556692">
    <property type="component" value="Unassembled WGS sequence"/>
</dbReference>
<gene>
    <name evidence="4" type="ORF">ABGN05_16850</name>
</gene>